<organism evidence="6 7">
    <name type="scientific">Stutzerimonas stutzeri</name>
    <name type="common">Pseudomonas stutzeri</name>
    <dbReference type="NCBI Taxonomy" id="316"/>
    <lineage>
        <taxon>Bacteria</taxon>
        <taxon>Pseudomonadati</taxon>
        <taxon>Pseudomonadota</taxon>
        <taxon>Gammaproteobacteria</taxon>
        <taxon>Pseudomonadales</taxon>
        <taxon>Pseudomonadaceae</taxon>
        <taxon>Stutzerimonas</taxon>
    </lineage>
</organism>
<dbReference type="InterPro" id="IPR002372">
    <property type="entry name" value="PQQ_rpt_dom"/>
</dbReference>
<protein>
    <recommendedName>
        <fullName evidence="4">Outer membrane protein assembly factor BamB</fullName>
    </recommendedName>
</protein>
<comment type="subcellular location">
    <subcellularLocation>
        <location evidence="4">Cell outer membrane</location>
        <topology evidence="4">Lipid-anchor</topology>
    </subcellularLocation>
</comment>
<evidence type="ECO:0000256" key="3">
    <source>
        <dbReference type="ARBA" id="ARBA00023237"/>
    </source>
</evidence>
<dbReference type="GO" id="GO:0009279">
    <property type="term" value="C:cell outer membrane"/>
    <property type="evidence" value="ECO:0007669"/>
    <property type="project" value="UniProtKB-SubCell"/>
</dbReference>
<dbReference type="Gene3D" id="2.130.10.10">
    <property type="entry name" value="YVTN repeat-like/Quinoprotein amine dehydrogenase"/>
    <property type="match status" value="1"/>
</dbReference>
<dbReference type="PANTHER" id="PTHR34512:SF30">
    <property type="entry name" value="OUTER MEMBRANE PROTEIN ASSEMBLY FACTOR BAMB"/>
    <property type="match status" value="1"/>
</dbReference>
<dbReference type="GO" id="GO:0051205">
    <property type="term" value="P:protein insertion into membrane"/>
    <property type="evidence" value="ECO:0007669"/>
    <property type="project" value="UniProtKB-UniRule"/>
</dbReference>
<dbReference type="Pfam" id="PF13360">
    <property type="entry name" value="PQQ_2"/>
    <property type="match status" value="1"/>
</dbReference>
<accession>A0A0D9AI35</accession>
<dbReference type="SUPFAM" id="SSF50998">
    <property type="entry name" value="Quinoprotein alcohol dehydrogenase-like"/>
    <property type="match status" value="1"/>
</dbReference>
<sequence>MRWKTAALLTLAVLAAGCSSNDKKEPEPAELVKFDAEIQLNKEWSRSIGEGQGETYNLLAPVVYGNEIFAADVEGLVVAMDRTTGKVNWKNDLDVPISGAVGAGYGLVLVGTLRGEVLALDVSTGEERWRSQVSSEVLAAPAVNGDVVVVQTQDDRVIALEIDTGKQRWSYESSPAVLTLRGTGAPLLTNQLAIAGLSSGKVVALDTSRGLPIWEQRVAVPQGRSELERVVDIDGGLLLSGGTLYVASFQGRAAALDMESGRILWQRDASTATGVALGYGSVYVSQADGTVMGIDERSTSVLWNNDSLLRRQLSAPAVFSSYVVVGDKEGYLHFLSQVDGRFVARTRIDSDGVRARPVVEGDWLYAYGNDGKLVALTIRQAD</sequence>
<dbReference type="AlphaFoldDB" id="A0A0D9AI35"/>
<dbReference type="RefSeq" id="WP_045163284.1">
    <property type="nucleotide sequence ID" value="NZ_JYHV01000029.1"/>
</dbReference>
<dbReference type="Proteomes" id="UP000032487">
    <property type="component" value="Unassembled WGS sequence"/>
</dbReference>
<dbReference type="InterPro" id="IPR017687">
    <property type="entry name" value="BamB"/>
</dbReference>
<keyword evidence="4" id="KW-0564">Palmitate</keyword>
<dbReference type="InterPro" id="IPR011047">
    <property type="entry name" value="Quinoprotein_ADH-like_sf"/>
</dbReference>
<dbReference type="GO" id="GO:0043165">
    <property type="term" value="P:Gram-negative-bacterium-type cell outer membrane assembly"/>
    <property type="evidence" value="ECO:0007669"/>
    <property type="project" value="UniProtKB-UniRule"/>
</dbReference>
<name>A0A0D9AI35_STUST</name>
<keyword evidence="4" id="KW-0449">Lipoprotein</keyword>
<keyword evidence="1 4" id="KW-0732">Signal</keyword>
<comment type="subunit">
    <text evidence="4">Part of the Bam complex.</text>
</comment>
<reference evidence="6 7" key="1">
    <citation type="submission" date="2015-02" db="EMBL/GenBank/DDBJ databases">
        <title>Draft genome sequence of Pseudomonas stutzeri NT0128 isolated from wheat (Triticum turgidum) rhizosphere.</title>
        <authorList>
            <person name="Tovi N."/>
            <person name="Frenk S."/>
            <person name="Hadar Y."/>
            <person name="Minz D."/>
        </authorList>
    </citation>
    <scope>NUCLEOTIDE SEQUENCE [LARGE SCALE GENOMIC DNA]</scope>
    <source>
        <strain evidence="6 7">NT0128</strain>
    </source>
</reference>
<evidence type="ECO:0000256" key="2">
    <source>
        <dbReference type="ARBA" id="ARBA00023136"/>
    </source>
</evidence>
<dbReference type="PATRIC" id="fig|316.101.peg.3908"/>
<evidence type="ECO:0000313" key="6">
    <source>
        <dbReference type="EMBL" id="KJH80663.1"/>
    </source>
</evidence>
<keyword evidence="3 4" id="KW-0998">Cell outer membrane</keyword>
<dbReference type="InterPro" id="IPR018391">
    <property type="entry name" value="PQQ_b-propeller_rpt"/>
</dbReference>
<keyword evidence="2 4" id="KW-0472">Membrane</keyword>
<dbReference type="PROSITE" id="PS51257">
    <property type="entry name" value="PROKAR_LIPOPROTEIN"/>
    <property type="match status" value="1"/>
</dbReference>
<dbReference type="SMART" id="SM00564">
    <property type="entry name" value="PQQ"/>
    <property type="match status" value="7"/>
</dbReference>
<evidence type="ECO:0000256" key="4">
    <source>
        <dbReference type="HAMAP-Rule" id="MF_00923"/>
    </source>
</evidence>
<dbReference type="NCBIfam" id="TIGR03300">
    <property type="entry name" value="assembly_YfgL"/>
    <property type="match status" value="1"/>
</dbReference>
<comment type="function">
    <text evidence="4">Part of the outer membrane protein assembly complex, which is involved in assembly and insertion of beta-barrel proteins into the outer membrane.</text>
</comment>
<evidence type="ECO:0000256" key="1">
    <source>
        <dbReference type="ARBA" id="ARBA00022729"/>
    </source>
</evidence>
<dbReference type="OrthoDB" id="5173551at2"/>
<feature type="domain" description="Pyrrolo-quinoline quinone repeat" evidence="5">
    <location>
        <begin position="74"/>
        <end position="305"/>
    </location>
</feature>
<dbReference type="HAMAP" id="MF_00923">
    <property type="entry name" value="OM_assembly_BamB"/>
    <property type="match status" value="1"/>
</dbReference>
<comment type="caution">
    <text evidence="6">The sequence shown here is derived from an EMBL/GenBank/DDBJ whole genome shotgun (WGS) entry which is preliminary data.</text>
</comment>
<proteinExistence type="inferred from homology"/>
<dbReference type="PANTHER" id="PTHR34512">
    <property type="entry name" value="CELL SURFACE PROTEIN"/>
    <property type="match status" value="1"/>
</dbReference>
<evidence type="ECO:0000259" key="5">
    <source>
        <dbReference type="Pfam" id="PF13360"/>
    </source>
</evidence>
<evidence type="ECO:0000313" key="7">
    <source>
        <dbReference type="Proteomes" id="UP000032487"/>
    </source>
</evidence>
<gene>
    <name evidence="4" type="primary">bamB</name>
    <name evidence="6" type="ORF">UF78_15700</name>
</gene>
<dbReference type="EMBL" id="JYHV01000029">
    <property type="protein sequence ID" value="KJH80663.1"/>
    <property type="molecule type" value="Genomic_DNA"/>
</dbReference>
<dbReference type="InterPro" id="IPR015943">
    <property type="entry name" value="WD40/YVTN_repeat-like_dom_sf"/>
</dbReference>
<comment type="similarity">
    <text evidence="4">Belongs to the BamB family.</text>
</comment>